<dbReference type="PANTHER" id="PTHR12555:SF13">
    <property type="entry name" value="UBIQUITIN RECOGNITION FACTOR IN ER-ASSOCIATED DEGRADATION PROTEIN 1"/>
    <property type="match status" value="1"/>
</dbReference>
<accession>D3BU02</accession>
<feature type="domain" description="Ubiquitin fusion degradation protein UFD1 N-terminal subdomain 1" evidence="4">
    <location>
        <begin position="28"/>
        <end position="123"/>
    </location>
</feature>
<evidence type="ECO:0000259" key="4">
    <source>
        <dbReference type="Pfam" id="PF03152"/>
    </source>
</evidence>
<dbReference type="EMBL" id="ADBJ01000056">
    <property type="protein sequence ID" value="EFA75188.1"/>
    <property type="molecule type" value="Genomic_DNA"/>
</dbReference>
<dbReference type="InterPro" id="IPR042299">
    <property type="entry name" value="Ufd1-like_Nn"/>
</dbReference>
<dbReference type="Pfam" id="PF24842">
    <property type="entry name" value="UFD1_N2"/>
    <property type="match status" value="1"/>
</dbReference>
<reference evidence="6 7" key="1">
    <citation type="journal article" date="2011" name="Genome Res.">
        <title>Phylogeny-wide analysis of social amoeba genomes highlights ancient origins for complex intercellular communication.</title>
        <authorList>
            <person name="Heidel A.J."/>
            <person name="Lawal H.M."/>
            <person name="Felder M."/>
            <person name="Schilde C."/>
            <person name="Helps N.R."/>
            <person name="Tunggal B."/>
            <person name="Rivero F."/>
            <person name="John U."/>
            <person name="Schleicher M."/>
            <person name="Eichinger L."/>
            <person name="Platzer M."/>
            <person name="Noegel A.A."/>
            <person name="Schaap P."/>
            <person name="Gloeckner G."/>
        </authorList>
    </citation>
    <scope>NUCLEOTIDE SEQUENCE [LARGE SCALE GENOMIC DNA]</scope>
    <source>
        <strain evidence="7">ATCC 26659 / Pp 5 / PN500</strain>
    </source>
</reference>
<evidence type="ECO:0000256" key="2">
    <source>
        <dbReference type="ARBA" id="ARBA00022786"/>
    </source>
</evidence>
<dbReference type="Gene3D" id="3.10.330.10">
    <property type="match status" value="1"/>
</dbReference>
<comment type="similarity">
    <text evidence="1">Belongs to the UFD1 family.</text>
</comment>
<dbReference type="OMA" id="YKEHSEQ"/>
<protein>
    <submittedName>
        <fullName evidence="6">Ubiquitin fusion degradation protein UFD1 family protein</fullName>
    </submittedName>
</protein>
<evidence type="ECO:0000256" key="1">
    <source>
        <dbReference type="ARBA" id="ARBA00006043"/>
    </source>
</evidence>
<keyword evidence="7" id="KW-1185">Reference proteome</keyword>
<evidence type="ECO:0000256" key="3">
    <source>
        <dbReference type="SAM" id="MobiDB-lite"/>
    </source>
</evidence>
<feature type="domain" description="Ubiquitin fusion degradation protein UFD1 N-terminal subdomain 2" evidence="5">
    <location>
        <begin position="124"/>
        <end position="202"/>
    </location>
</feature>
<feature type="compositionally biased region" description="Polar residues" evidence="3">
    <location>
        <begin position="279"/>
        <end position="291"/>
    </location>
</feature>
<feature type="compositionally biased region" description="Acidic residues" evidence="3">
    <location>
        <begin position="240"/>
        <end position="251"/>
    </location>
</feature>
<comment type="caution">
    <text evidence="6">The sequence shown here is derived from an EMBL/GenBank/DDBJ whole genome shotgun (WGS) entry which is preliminary data.</text>
</comment>
<dbReference type="InParanoid" id="D3BU02"/>
<proteinExistence type="inferred from homology"/>
<evidence type="ECO:0000313" key="7">
    <source>
        <dbReference type="Proteomes" id="UP000001396"/>
    </source>
</evidence>
<dbReference type="InterPro" id="IPR004854">
    <property type="entry name" value="Ufd1-like"/>
</dbReference>
<dbReference type="Proteomes" id="UP000001396">
    <property type="component" value="Unassembled WGS sequence"/>
</dbReference>
<feature type="region of interest" description="Disordered" evidence="3">
    <location>
        <begin position="204"/>
        <end position="292"/>
    </location>
</feature>
<dbReference type="GO" id="GO:0031593">
    <property type="term" value="F:polyubiquitin modification-dependent protein binding"/>
    <property type="evidence" value="ECO:0007669"/>
    <property type="project" value="TreeGrafter"/>
</dbReference>
<dbReference type="RefSeq" id="XP_020427322.1">
    <property type="nucleotide sequence ID" value="XM_020582019.1"/>
</dbReference>
<dbReference type="GO" id="GO:0006511">
    <property type="term" value="P:ubiquitin-dependent protein catabolic process"/>
    <property type="evidence" value="ECO:0007669"/>
    <property type="project" value="InterPro"/>
</dbReference>
<dbReference type="AlphaFoldDB" id="D3BU02"/>
<evidence type="ECO:0000259" key="5">
    <source>
        <dbReference type="Pfam" id="PF24842"/>
    </source>
</evidence>
<dbReference type="GeneID" id="31366730"/>
<keyword evidence="2" id="KW-0833">Ubl conjugation pathway</keyword>
<dbReference type="STRING" id="670386.D3BU02"/>
<name>D3BU02_HETP5</name>
<sequence>MVIIIDINININTLLNRQQGGMPATGKFNQNYCVMNIAIAGKAHLESGGKILLPPSALNTLSRLHIQFPMQFEISNTDKHRSSHCGVLEFTAEEGVCYMPKWMMNNLQLKDQDIVTIKSATLPNGQFVKIQPHTQAFLETANPKAILENALRKFATLTKAEDFVIEYNNKNYTLRVLEIKPVNPSNAISIIETDISVDFAPPLDSKPEETYKPQTTGFTFGTTSVAKLIPPGSSKKPQNDSDEEESSDEDEPKFKAFGGTAARLDGKSGTPSTPPKNMLGTSPKPQTNSPPVSELIQYISNFQTKNPSLLHLLTNRKSIITIYRTTAITRVIRIPLVFDIIFEFS</sequence>
<evidence type="ECO:0000313" key="6">
    <source>
        <dbReference type="EMBL" id="EFA75188.1"/>
    </source>
</evidence>
<organism evidence="6 7">
    <name type="scientific">Heterostelium pallidum (strain ATCC 26659 / Pp 5 / PN500)</name>
    <name type="common">Cellular slime mold</name>
    <name type="synonym">Polysphondylium pallidum</name>
    <dbReference type="NCBI Taxonomy" id="670386"/>
    <lineage>
        <taxon>Eukaryota</taxon>
        <taxon>Amoebozoa</taxon>
        <taxon>Evosea</taxon>
        <taxon>Eumycetozoa</taxon>
        <taxon>Dictyostelia</taxon>
        <taxon>Acytosteliales</taxon>
        <taxon>Acytosteliaceae</taxon>
        <taxon>Heterostelium</taxon>
    </lineage>
</organism>
<dbReference type="Pfam" id="PF03152">
    <property type="entry name" value="UFD1_N1"/>
    <property type="match status" value="1"/>
</dbReference>
<dbReference type="FunCoup" id="D3BU02">
    <property type="interactions" value="894"/>
</dbReference>
<gene>
    <name evidence="6" type="primary">ufd1</name>
    <name evidence="6" type="ORF">PPL_11262</name>
</gene>
<dbReference type="PANTHER" id="PTHR12555">
    <property type="entry name" value="UBIQUITIN FUSION DEGRADATON PROTEIN 1"/>
    <property type="match status" value="1"/>
</dbReference>
<feature type="compositionally biased region" description="Polar residues" evidence="3">
    <location>
        <begin position="212"/>
        <end position="225"/>
    </location>
</feature>
<dbReference type="GO" id="GO:0036503">
    <property type="term" value="P:ERAD pathway"/>
    <property type="evidence" value="ECO:0007669"/>
    <property type="project" value="TreeGrafter"/>
</dbReference>
<dbReference type="InterPro" id="IPR055418">
    <property type="entry name" value="UFD1_N2"/>
</dbReference>
<dbReference type="GO" id="GO:0034098">
    <property type="term" value="C:VCP-NPL4-UFD1 AAA ATPase complex"/>
    <property type="evidence" value="ECO:0007669"/>
    <property type="project" value="TreeGrafter"/>
</dbReference>
<dbReference type="Gene3D" id="2.40.40.50">
    <property type="entry name" value="Ubiquitin fusion degradation protein UFD1, N-terminal domain"/>
    <property type="match status" value="1"/>
</dbReference>
<dbReference type="InterPro" id="IPR055417">
    <property type="entry name" value="UFD1_N1"/>
</dbReference>